<keyword evidence="3" id="KW-0238">DNA-binding</keyword>
<evidence type="ECO:0000313" key="8">
    <source>
        <dbReference type="EMBL" id="KAK7937307.1"/>
    </source>
</evidence>
<evidence type="ECO:0000256" key="1">
    <source>
        <dbReference type="ARBA" id="ARBA00022723"/>
    </source>
</evidence>
<reference evidence="8 9" key="1">
    <citation type="submission" date="2023-01" db="EMBL/GenBank/DDBJ databases">
        <title>Analysis of 21 Apiospora genomes using comparative genomics revels a genus with tremendous synthesis potential of carbohydrate active enzymes and secondary metabolites.</title>
        <authorList>
            <person name="Sorensen T."/>
        </authorList>
    </citation>
    <scope>NUCLEOTIDE SEQUENCE [LARGE SCALE GENOMIC DNA]</scope>
    <source>
        <strain evidence="8 9">CBS 24483</strain>
    </source>
</reference>
<proteinExistence type="predicted"/>
<keyword evidence="5" id="KW-0539">Nucleus</keyword>
<evidence type="ECO:0000256" key="4">
    <source>
        <dbReference type="ARBA" id="ARBA00023163"/>
    </source>
</evidence>
<evidence type="ECO:0000256" key="5">
    <source>
        <dbReference type="ARBA" id="ARBA00023242"/>
    </source>
</evidence>
<dbReference type="RefSeq" id="XP_066692635.1">
    <property type="nucleotide sequence ID" value="XM_066850397.1"/>
</dbReference>
<feature type="region of interest" description="Disordered" evidence="6">
    <location>
        <begin position="57"/>
        <end position="116"/>
    </location>
</feature>
<evidence type="ECO:0000256" key="3">
    <source>
        <dbReference type="ARBA" id="ARBA00023125"/>
    </source>
</evidence>
<evidence type="ECO:0000259" key="7">
    <source>
        <dbReference type="Pfam" id="PF08493"/>
    </source>
</evidence>
<evidence type="ECO:0000256" key="6">
    <source>
        <dbReference type="SAM" id="MobiDB-lite"/>
    </source>
</evidence>
<dbReference type="InterPro" id="IPR013700">
    <property type="entry name" value="AflR"/>
</dbReference>
<keyword evidence="9" id="KW-1185">Reference proteome</keyword>
<dbReference type="EMBL" id="JAQQWE010000010">
    <property type="protein sequence ID" value="KAK7937307.1"/>
    <property type="molecule type" value="Genomic_DNA"/>
</dbReference>
<feature type="region of interest" description="Disordered" evidence="6">
    <location>
        <begin position="358"/>
        <end position="386"/>
    </location>
</feature>
<dbReference type="GeneID" id="92083459"/>
<keyword evidence="1" id="KW-0479">Metal-binding</keyword>
<accession>A0ABR1PS89</accession>
<feature type="domain" description="Aflatoxin regulatory protein" evidence="7">
    <location>
        <begin position="282"/>
        <end position="360"/>
    </location>
</feature>
<feature type="compositionally biased region" description="Low complexity" evidence="6">
    <location>
        <begin position="144"/>
        <end position="155"/>
    </location>
</feature>
<feature type="compositionally biased region" description="Polar residues" evidence="6">
    <location>
        <begin position="98"/>
        <end position="116"/>
    </location>
</feature>
<dbReference type="Proteomes" id="UP001391051">
    <property type="component" value="Unassembled WGS sequence"/>
</dbReference>
<feature type="region of interest" description="Disordered" evidence="6">
    <location>
        <begin position="135"/>
        <end position="168"/>
    </location>
</feature>
<feature type="region of interest" description="Disordered" evidence="6">
    <location>
        <begin position="246"/>
        <end position="272"/>
    </location>
</feature>
<dbReference type="InterPro" id="IPR001138">
    <property type="entry name" value="Zn2Cys6_DnaBD"/>
</dbReference>
<dbReference type="PRINTS" id="PR00755">
    <property type="entry name" value="AFLATOXINBRP"/>
</dbReference>
<evidence type="ECO:0000256" key="2">
    <source>
        <dbReference type="ARBA" id="ARBA00023015"/>
    </source>
</evidence>
<organism evidence="8 9">
    <name type="scientific">Apiospora aurea</name>
    <dbReference type="NCBI Taxonomy" id="335848"/>
    <lineage>
        <taxon>Eukaryota</taxon>
        <taxon>Fungi</taxon>
        <taxon>Dikarya</taxon>
        <taxon>Ascomycota</taxon>
        <taxon>Pezizomycotina</taxon>
        <taxon>Sordariomycetes</taxon>
        <taxon>Xylariomycetidae</taxon>
        <taxon>Amphisphaeriales</taxon>
        <taxon>Apiosporaceae</taxon>
        <taxon>Apiospora</taxon>
    </lineage>
</organism>
<gene>
    <name evidence="8" type="ORF">PG986_014175</name>
</gene>
<keyword evidence="2" id="KW-0805">Transcription regulation</keyword>
<protein>
    <recommendedName>
        <fullName evidence="7">Aflatoxin regulatory protein domain-containing protein</fullName>
    </recommendedName>
</protein>
<keyword evidence="4" id="KW-0804">Transcription</keyword>
<comment type="caution">
    <text evidence="8">The sequence shown here is derived from an EMBL/GenBank/DDBJ whole genome shotgun (WGS) entry which is preliminary data.</text>
</comment>
<evidence type="ECO:0000313" key="9">
    <source>
        <dbReference type="Proteomes" id="UP001391051"/>
    </source>
</evidence>
<feature type="compositionally biased region" description="Polar residues" evidence="6">
    <location>
        <begin position="252"/>
        <end position="265"/>
    </location>
</feature>
<dbReference type="CDD" id="cd00067">
    <property type="entry name" value="GAL4"/>
    <property type="match status" value="1"/>
</dbReference>
<feature type="compositionally biased region" description="Low complexity" evidence="6">
    <location>
        <begin position="358"/>
        <end position="372"/>
    </location>
</feature>
<feature type="region of interest" description="Disordered" evidence="6">
    <location>
        <begin position="1"/>
        <end position="25"/>
    </location>
</feature>
<sequence length="521" mass="55463">MAPVGRYHVCTADPGRDGRWPGAQDARQLPGLRQLQGQVPQEKPTCSRCAKRKVPCEYLPTKRGGRKSLRPRSPSLSDSAGGGNDDQTADPARGRAASTPTAGSVASAPAQKNESDATASITVASYLPSPSLAGWFTPTEPHHPATQAAPTAPMASMDSGVMQHSAPTQGAPVHHFPGLCGQTPQQPLSASASTPMAGIPSEMGQYLDASLAFLDLDMDLDLDTCDTDFLDMGPMEFHDSNSFTWGLESITPAPQSPSHDSNSGPGNAPSVNVHESLELDKATVPPRPRKSNGPPTPTKPAGLTIEAVMAQNDAIIEAATEMLECGCAEDDYLLFIMPLMVLKVLDWYAAAARPMSSPASLSLPSPLSSKDASPPPPSPPRSGNASSEMMALPMAEYTEQVLQGPSTVIIDGYLIDGEDSDRMAAQLVLSKLHRAQRLVNQLSHKLKVQAEKKKKLHAEASSDAGGDDVASSLVQDMDASAGGMRLPLSYSVLDELSVDLRRRLRRLSSEIVEQLRRHRDY</sequence>
<dbReference type="Pfam" id="PF08493">
    <property type="entry name" value="AflR"/>
    <property type="match status" value="1"/>
</dbReference>
<name>A0ABR1PS89_9PEZI</name>